<dbReference type="EMBL" id="MF175080">
    <property type="protein sequence ID" value="AWB14590.1"/>
    <property type="molecule type" value="Genomic_DNA"/>
</dbReference>
<dbReference type="InterPro" id="IPR014015">
    <property type="entry name" value="Helicase_SF3_DNA-vir"/>
</dbReference>
<evidence type="ECO:0000256" key="27">
    <source>
        <dbReference type="PROSITE-ProRule" id="PRU01366"/>
    </source>
</evidence>
<evidence type="ECO:0000256" key="14">
    <source>
        <dbReference type="ARBA" id="ARBA00022801"/>
    </source>
</evidence>
<dbReference type="GO" id="GO:0003678">
    <property type="term" value="F:DNA helicase activity"/>
    <property type="evidence" value="ECO:0007669"/>
    <property type="project" value="UniProtKB-EC"/>
</dbReference>
<dbReference type="SUPFAM" id="SSF52540">
    <property type="entry name" value="P-loop containing nucleoside triphosphate hydrolases"/>
    <property type="match status" value="1"/>
</dbReference>
<evidence type="ECO:0000256" key="2">
    <source>
        <dbReference type="ARBA" id="ARBA00002892"/>
    </source>
</evidence>
<comment type="catalytic activity">
    <reaction evidence="26">
        <text>ATP + H2O = ADP + phosphate + H(+)</text>
        <dbReference type="Rhea" id="RHEA:13065"/>
        <dbReference type="ChEBI" id="CHEBI:15377"/>
        <dbReference type="ChEBI" id="CHEBI:15378"/>
        <dbReference type="ChEBI" id="CHEBI:30616"/>
        <dbReference type="ChEBI" id="CHEBI:43474"/>
        <dbReference type="ChEBI" id="CHEBI:456216"/>
        <dbReference type="EC" id="3.6.4.12"/>
    </reaction>
</comment>
<dbReference type="InterPro" id="IPR001257">
    <property type="entry name" value="Parvovirus_NS1_helicase"/>
</dbReference>
<evidence type="ECO:0000256" key="26">
    <source>
        <dbReference type="ARBA" id="ARBA00047995"/>
    </source>
</evidence>
<feature type="domain" description="PV NS1-Nuc" evidence="30">
    <location>
        <begin position="11"/>
        <end position="266"/>
    </location>
</feature>
<evidence type="ECO:0000256" key="11">
    <source>
        <dbReference type="ARBA" id="ARBA00022723"/>
    </source>
</evidence>
<dbReference type="GO" id="GO:0003677">
    <property type="term" value="F:DNA binding"/>
    <property type="evidence" value="ECO:0007669"/>
    <property type="project" value="UniProtKB-UniRule"/>
</dbReference>
<evidence type="ECO:0000256" key="18">
    <source>
        <dbReference type="ARBA" id="ARBA00023015"/>
    </source>
</evidence>
<keyword evidence="21 27" id="KW-0238">DNA-binding</keyword>
<dbReference type="GO" id="GO:0042025">
    <property type="term" value="C:host cell nucleus"/>
    <property type="evidence" value="ECO:0007669"/>
    <property type="project" value="UniProtKB-SubCell"/>
</dbReference>
<evidence type="ECO:0000256" key="8">
    <source>
        <dbReference type="ARBA" id="ARBA00022562"/>
    </source>
</evidence>
<comment type="cofactor">
    <cofactor evidence="1">
        <name>Mg(2+)</name>
        <dbReference type="ChEBI" id="CHEBI:18420"/>
    </cofactor>
</comment>
<evidence type="ECO:0000256" key="20">
    <source>
        <dbReference type="ARBA" id="ARBA00023124"/>
    </source>
</evidence>
<keyword evidence="9 27" id="KW-0235">DNA replication</keyword>
<evidence type="ECO:0000256" key="28">
    <source>
        <dbReference type="SAM" id="MobiDB-lite"/>
    </source>
</evidence>
<organism evidence="31 32">
    <name type="scientific">Murine bocavirus</name>
    <dbReference type="NCBI Taxonomy" id="2171381"/>
    <lineage>
        <taxon>Viruses</taxon>
        <taxon>Monodnaviria</taxon>
        <taxon>Shotokuvirae</taxon>
        <taxon>Cossaviricota</taxon>
        <taxon>Quintoviricetes</taxon>
        <taxon>Piccovirales</taxon>
        <taxon>Parvoviridae</taxon>
        <taxon>Parvovirinae</taxon>
        <taxon>Bocaparvovirus</taxon>
        <taxon>Bocaparvovirus rodent2</taxon>
    </lineage>
</organism>
<evidence type="ECO:0000256" key="4">
    <source>
        <dbReference type="ARBA" id="ARBA00009826"/>
    </source>
</evidence>
<dbReference type="GO" id="GO:0005524">
    <property type="term" value="F:ATP binding"/>
    <property type="evidence" value="ECO:0007669"/>
    <property type="project" value="UniProtKB-KW"/>
</dbReference>
<evidence type="ECO:0000256" key="17">
    <source>
        <dbReference type="ARBA" id="ARBA00022842"/>
    </source>
</evidence>
<name>A0A2S0SYY8_9VIRU</name>
<feature type="active site" description="For nuclease activity" evidence="27">
    <location>
        <position position="205"/>
    </location>
</feature>
<dbReference type="GO" id="GO:0006260">
    <property type="term" value="P:DNA replication"/>
    <property type="evidence" value="ECO:0007669"/>
    <property type="project" value="UniProtKB-UniRule"/>
</dbReference>
<dbReference type="InterPro" id="IPR027417">
    <property type="entry name" value="P-loop_NTPase"/>
</dbReference>
<dbReference type="PROSITE" id="PS52022">
    <property type="entry name" value="PV_NS1_NUC"/>
    <property type="match status" value="1"/>
</dbReference>
<keyword evidence="18" id="KW-0805">Transcription regulation</keyword>
<reference evidence="31" key="2">
    <citation type="journal article" date="2018" name="MBio">
        <title>Viral Diversity of House Mice in New York City.</title>
        <authorList>
            <person name="Willams S.H."/>
            <person name="Che X."/>
            <person name="Garcia J.A."/>
            <person name="Klena J.D."/>
            <person name="Lee B."/>
            <person name="Muller D."/>
            <person name="Ulrich W."/>
            <person name="Corrigan R.M."/>
            <person name="Nichol S."/>
            <person name="Jain K."/>
            <person name="Lipkin W.I."/>
        </authorList>
    </citation>
    <scope>NUCLEOTIDE SEQUENCE [LARGE SCALE GENOMIC DNA]</scope>
    <source>
        <strain evidence="31">MBV/NYC/2014/Q055/1700</strain>
    </source>
</reference>
<dbReference type="Pfam" id="PF01057">
    <property type="entry name" value="Parvo_NS1"/>
    <property type="match status" value="1"/>
</dbReference>
<dbReference type="GO" id="GO:0016787">
    <property type="term" value="F:hydrolase activity"/>
    <property type="evidence" value="ECO:0007669"/>
    <property type="project" value="UniProtKB-KW"/>
</dbReference>
<evidence type="ECO:0000256" key="13">
    <source>
        <dbReference type="ARBA" id="ARBA00022759"/>
    </source>
</evidence>
<dbReference type="EC" id="3.6.4.12" evidence="6"/>
<keyword evidence="11" id="KW-0479">Metal-binding</keyword>
<evidence type="ECO:0000256" key="7">
    <source>
        <dbReference type="ARBA" id="ARBA00020731"/>
    </source>
</evidence>
<dbReference type="GO" id="GO:0046872">
    <property type="term" value="F:metal ion binding"/>
    <property type="evidence" value="ECO:0007669"/>
    <property type="project" value="UniProtKB-KW"/>
</dbReference>
<dbReference type="GO" id="GO:0004519">
    <property type="term" value="F:endonuclease activity"/>
    <property type="evidence" value="ECO:0007669"/>
    <property type="project" value="UniProtKB-UniRule"/>
</dbReference>
<dbReference type="KEGG" id="vg:65102062"/>
<dbReference type="GeneID" id="65102062"/>
<evidence type="ECO:0000259" key="30">
    <source>
        <dbReference type="PROSITE" id="PS52022"/>
    </source>
</evidence>
<dbReference type="Pfam" id="PF22419">
    <property type="entry name" value="HBoV_NS1-like_N"/>
    <property type="match status" value="1"/>
</dbReference>
<feature type="region of interest" description="Disordered" evidence="28">
    <location>
        <begin position="660"/>
        <end position="682"/>
    </location>
</feature>
<feature type="short sequence motif" description="RCR-3" evidence="27">
    <location>
        <begin position="205"/>
        <end position="209"/>
    </location>
</feature>
<keyword evidence="13 27" id="KW-0255">Endonuclease</keyword>
<keyword evidence="16" id="KW-0067">ATP-binding</keyword>
<dbReference type="InterPro" id="IPR049901">
    <property type="entry name" value="PV_NS1-NUC"/>
</dbReference>
<evidence type="ECO:0000256" key="16">
    <source>
        <dbReference type="ARBA" id="ARBA00022840"/>
    </source>
</evidence>
<dbReference type="Proteomes" id="UP000503419">
    <property type="component" value="Segment"/>
</dbReference>
<evidence type="ECO:0000256" key="24">
    <source>
        <dbReference type="ARBA" id="ARBA00030491"/>
    </source>
</evidence>
<dbReference type="GO" id="GO:0039693">
    <property type="term" value="P:viral DNA genome replication"/>
    <property type="evidence" value="ECO:0007669"/>
    <property type="project" value="UniProtKB-KW"/>
</dbReference>
<keyword evidence="22" id="KW-0804">Transcription</keyword>
<accession>A0A2S0SYY8</accession>
<evidence type="ECO:0000313" key="32">
    <source>
        <dbReference type="Proteomes" id="UP000503419"/>
    </source>
</evidence>
<keyword evidence="23" id="KW-0511">Multifunctional enzyme</keyword>
<evidence type="ECO:0000256" key="5">
    <source>
        <dbReference type="ARBA" id="ARBA00011717"/>
    </source>
</evidence>
<comment type="subcellular location">
    <subcellularLocation>
        <location evidence="3 27">Host nucleus</location>
    </subcellularLocation>
</comment>
<comment type="subunit">
    <text evidence="5">Homooligomer; when bound to DNA.</text>
</comment>
<comment type="function">
    <text evidence="2">Multifunctional protein which displays endonuclease and helicase activities required for initiating and directing viral DNA replication. Also plays a role in viral packaging and transactivation of several promoters. Binds site-specifically to 2-3 approximate tandem copies within the origins of replication (Ori), unwinds this hairpin region and nicks one DNA strand thereby initiating the rolling circle replication (RCR). Becomes covalently attached to the 5' end of the nick and provides a 3'OH for priming DNA synthesis. The helicase activity unwinds DNA in a 3'-5' direction on the longer strand. Participates in the transcriptional regulation of several promoters.</text>
</comment>
<dbReference type="InterPro" id="IPR054766">
    <property type="entry name" value="BoV_NS1-like_N"/>
</dbReference>
<sequence>MESLYASFASFYEPAYTFIIKLPLRDWKNIQSSLQRTIKGGPWHDILDTEEDFKRARNSMGLLLLMEKHFQSDLCTMAHWAARREFERKQATTEPQYSCYAQVELSDQVHVHLVLGGTGLNKYTAKAWRNTLAYNFFSQVEQRQKEILGPHYNSVEWLAATVPISLAKNECFQNYTKNCTILQYRARNGDMYACRVNPKEFCANYMLPKQLWLNTYTTVEDLTPDESYFPQTTKSYSYTTLNGEVIRPEHRRRLQFQLLQDFNGQQSEPIFGGDPLSDLPKVERATWQKTSQPAGKMTKREGLVLDCMQRAVDGDLLTYEQMVDAHPELVIMLESQAGGGRLIEQTLSMAHIKITQKYTALSYILKRYPEAEVEADSKVFRLMNLQGYNAWQAGHWIATVLNKKAGKQNSICFYGPASTGKTNIAKAIANCVKLYGCVNHLNKNFVFNDCAAKLVIWWEECLMHQDWVEQAKCCMGGTEFRIDRKHKESQLLPQTPVLISTNNDIYTCVGGNVITHVHSKPLKDRVVQFNFMKSLESTFGEISEQEIADWLVDCSRRFECTLEGFYRQWGVRNVPNDFFLNKLCASHSQDFTLHEHGLCLDCGGYLPLREDPESAEDNDQTFEPGRELDNLLSQEVMRGTLNFDTEFDFDLSLLEPASTHDRKRLHSTDEGTAAEEEPEEKRHKVNWDYVSRRFASQPEDEFDQREYEELVREAMEEEEPQPEPGPGLTPSEWGERLGIIVQAVEEGEPPIVLHCFENLSESDEETAQSF</sequence>
<evidence type="ECO:0000256" key="12">
    <source>
        <dbReference type="ARBA" id="ARBA00022741"/>
    </source>
</evidence>
<feature type="short sequence motif" description="RCR-2" evidence="27">
    <location>
        <begin position="110"/>
        <end position="112"/>
    </location>
</feature>
<keyword evidence="14 27" id="KW-0378">Hydrolase</keyword>
<evidence type="ECO:0000256" key="3">
    <source>
        <dbReference type="ARBA" id="ARBA00004147"/>
    </source>
</evidence>
<evidence type="ECO:0000256" key="9">
    <source>
        <dbReference type="ARBA" id="ARBA00022705"/>
    </source>
</evidence>
<dbReference type="RefSeq" id="YP_010086823.1">
    <property type="nucleotide sequence ID" value="NC_055487.1"/>
</dbReference>
<evidence type="ECO:0000256" key="19">
    <source>
        <dbReference type="ARBA" id="ARBA00023109"/>
    </source>
</evidence>
<keyword evidence="15" id="KW-0347">Helicase</keyword>
<dbReference type="Gene3D" id="3.40.50.300">
    <property type="entry name" value="P-loop containing nucleotide triphosphate hydrolases"/>
    <property type="match status" value="1"/>
</dbReference>
<comment type="similarity">
    <text evidence="4">Belongs to the parvoviruses initiator protein NS1 family.</text>
</comment>
<dbReference type="PROSITE" id="PS51206">
    <property type="entry name" value="SF3_HELICASE_1"/>
    <property type="match status" value="1"/>
</dbReference>
<evidence type="ECO:0000256" key="10">
    <source>
        <dbReference type="ARBA" id="ARBA00022722"/>
    </source>
</evidence>
<feature type="domain" description="SF3 helicase" evidence="29">
    <location>
        <begin position="377"/>
        <end position="544"/>
    </location>
</feature>
<evidence type="ECO:0000256" key="1">
    <source>
        <dbReference type="ARBA" id="ARBA00001946"/>
    </source>
</evidence>
<proteinExistence type="inferred from homology"/>
<feature type="region of interest" description="Disordered" evidence="28">
    <location>
        <begin position="713"/>
        <end position="732"/>
    </location>
</feature>
<evidence type="ECO:0000256" key="21">
    <source>
        <dbReference type="ARBA" id="ARBA00023125"/>
    </source>
</evidence>
<keyword evidence="10 27" id="KW-0540">Nuclease</keyword>
<reference evidence="31" key="1">
    <citation type="submission" date="2017-05" db="EMBL/GenBank/DDBJ databases">
        <authorList>
            <person name="Song R."/>
            <person name="Chenine A.L."/>
            <person name="Ruprecht R.M."/>
        </authorList>
    </citation>
    <scope>NUCLEOTIDE SEQUENCE</scope>
    <source>
        <strain evidence="31">MBV/NYC/2014/Q055/1700</strain>
    </source>
</reference>
<evidence type="ECO:0000256" key="22">
    <source>
        <dbReference type="ARBA" id="ARBA00023163"/>
    </source>
</evidence>
<evidence type="ECO:0000256" key="6">
    <source>
        <dbReference type="ARBA" id="ARBA00012551"/>
    </source>
</evidence>
<evidence type="ECO:0000256" key="23">
    <source>
        <dbReference type="ARBA" id="ARBA00023268"/>
    </source>
</evidence>
<evidence type="ECO:0000313" key="31">
    <source>
        <dbReference type="EMBL" id="AWB14590.1"/>
    </source>
</evidence>
<evidence type="ECO:0000256" key="25">
    <source>
        <dbReference type="ARBA" id="ARBA00032999"/>
    </source>
</evidence>
<keyword evidence="12 27" id="KW-0547">Nucleotide-binding</keyword>
<keyword evidence="8 27" id="KW-1048">Host nucleus</keyword>
<keyword evidence="32" id="KW-1185">Reference proteome</keyword>
<protein>
    <recommendedName>
        <fullName evidence="7">Initiator protein NS1</fullName>
        <ecNumber evidence="6">3.6.4.12</ecNumber>
    </recommendedName>
    <alternativeName>
        <fullName evidence="24">Non-structural protein 1</fullName>
    </alternativeName>
    <alternativeName>
        <fullName evidence="25">Non-structural protein NS1</fullName>
    </alternativeName>
</protein>
<keyword evidence="20 27" id="KW-0190">Covalent protein-DNA linkage</keyword>
<evidence type="ECO:0000256" key="15">
    <source>
        <dbReference type="ARBA" id="ARBA00022806"/>
    </source>
</evidence>
<dbReference type="Gene3D" id="3.40.1310.20">
    <property type="match status" value="1"/>
</dbReference>
<keyword evidence="17" id="KW-0460">Magnesium</keyword>
<evidence type="ECO:0000259" key="29">
    <source>
        <dbReference type="PROSITE" id="PS51206"/>
    </source>
</evidence>
<keyword evidence="19" id="KW-1194">Viral DNA replication</keyword>